<feature type="repeat" description="Pumilio" evidence="3">
    <location>
        <begin position="737"/>
        <end position="772"/>
    </location>
</feature>
<proteinExistence type="predicted"/>
<evidence type="ECO:0000313" key="6">
    <source>
        <dbReference type="EMBL" id="KAH6666487.1"/>
    </source>
</evidence>
<protein>
    <submittedName>
        <fullName evidence="6">Pumilio domain-containing protein</fullName>
    </submittedName>
</protein>
<dbReference type="InterPro" id="IPR011989">
    <property type="entry name" value="ARM-like"/>
</dbReference>
<dbReference type="GO" id="GO:0005737">
    <property type="term" value="C:cytoplasm"/>
    <property type="evidence" value="ECO:0007669"/>
    <property type="project" value="TreeGrafter"/>
</dbReference>
<evidence type="ECO:0000256" key="1">
    <source>
        <dbReference type="ARBA" id="ARBA00022737"/>
    </source>
</evidence>
<dbReference type="InterPro" id="IPR001313">
    <property type="entry name" value="Pumilio_RNA-bd_rpt"/>
</dbReference>
<feature type="compositionally biased region" description="Low complexity" evidence="4">
    <location>
        <begin position="371"/>
        <end position="385"/>
    </location>
</feature>
<name>A0A9P9A5U4_9PEZI</name>
<feature type="compositionally biased region" description="Basic and acidic residues" evidence="4">
    <location>
        <begin position="210"/>
        <end position="227"/>
    </location>
</feature>
<dbReference type="PROSITE" id="PS50303">
    <property type="entry name" value="PUM_HD"/>
    <property type="match status" value="1"/>
</dbReference>
<feature type="domain" description="PUM-HD" evidence="5">
    <location>
        <begin position="602"/>
        <end position="944"/>
    </location>
</feature>
<dbReference type="PANTHER" id="PTHR12537">
    <property type="entry name" value="RNA BINDING PROTEIN PUMILIO-RELATED"/>
    <property type="match status" value="1"/>
</dbReference>
<comment type="caution">
    <text evidence="6">The sequence shown here is derived from an EMBL/GenBank/DDBJ whole genome shotgun (WGS) entry which is preliminary data.</text>
</comment>
<feature type="repeat" description="Pumilio" evidence="3">
    <location>
        <begin position="881"/>
        <end position="918"/>
    </location>
</feature>
<organism evidence="6 7">
    <name type="scientific">Plectosphaerella plurivora</name>
    <dbReference type="NCBI Taxonomy" id="936078"/>
    <lineage>
        <taxon>Eukaryota</taxon>
        <taxon>Fungi</taxon>
        <taxon>Dikarya</taxon>
        <taxon>Ascomycota</taxon>
        <taxon>Pezizomycotina</taxon>
        <taxon>Sordariomycetes</taxon>
        <taxon>Hypocreomycetidae</taxon>
        <taxon>Glomerellales</taxon>
        <taxon>Plectosphaerellaceae</taxon>
        <taxon>Plectosphaerella</taxon>
    </lineage>
</organism>
<accession>A0A9P9A5U4</accession>
<dbReference type="SMART" id="SM00025">
    <property type="entry name" value="Pumilio"/>
    <property type="match status" value="8"/>
</dbReference>
<dbReference type="OrthoDB" id="668540at2759"/>
<dbReference type="FunFam" id="1.25.10.10:FF:000237">
    <property type="entry name" value="Pumilio homolog 9"/>
    <property type="match status" value="1"/>
</dbReference>
<feature type="region of interest" description="Disordered" evidence="4">
    <location>
        <begin position="941"/>
        <end position="1011"/>
    </location>
</feature>
<dbReference type="InterPro" id="IPR033133">
    <property type="entry name" value="PUM-HD"/>
</dbReference>
<feature type="repeat" description="Pumilio" evidence="3">
    <location>
        <begin position="773"/>
        <end position="808"/>
    </location>
</feature>
<feature type="region of interest" description="Disordered" evidence="4">
    <location>
        <begin position="114"/>
        <end position="263"/>
    </location>
</feature>
<dbReference type="GO" id="GO:0003729">
    <property type="term" value="F:mRNA binding"/>
    <property type="evidence" value="ECO:0007669"/>
    <property type="project" value="TreeGrafter"/>
</dbReference>
<feature type="compositionally biased region" description="Basic and acidic residues" evidence="4">
    <location>
        <begin position="114"/>
        <end position="134"/>
    </location>
</feature>
<feature type="compositionally biased region" description="Polar residues" evidence="4">
    <location>
        <begin position="177"/>
        <end position="193"/>
    </location>
</feature>
<evidence type="ECO:0000313" key="7">
    <source>
        <dbReference type="Proteomes" id="UP000770015"/>
    </source>
</evidence>
<dbReference type="PROSITE" id="PS50302">
    <property type="entry name" value="PUM"/>
    <property type="match status" value="8"/>
</dbReference>
<reference evidence="6" key="1">
    <citation type="journal article" date="2021" name="Nat. Commun.">
        <title>Genetic determinants of endophytism in the Arabidopsis root mycobiome.</title>
        <authorList>
            <person name="Mesny F."/>
            <person name="Miyauchi S."/>
            <person name="Thiergart T."/>
            <person name="Pickel B."/>
            <person name="Atanasova L."/>
            <person name="Karlsson M."/>
            <person name="Huettel B."/>
            <person name="Barry K.W."/>
            <person name="Haridas S."/>
            <person name="Chen C."/>
            <person name="Bauer D."/>
            <person name="Andreopoulos W."/>
            <person name="Pangilinan J."/>
            <person name="LaButti K."/>
            <person name="Riley R."/>
            <person name="Lipzen A."/>
            <person name="Clum A."/>
            <person name="Drula E."/>
            <person name="Henrissat B."/>
            <person name="Kohler A."/>
            <person name="Grigoriev I.V."/>
            <person name="Martin F.M."/>
            <person name="Hacquard S."/>
        </authorList>
    </citation>
    <scope>NUCLEOTIDE SEQUENCE</scope>
    <source>
        <strain evidence="6">MPI-SDFR-AT-0117</strain>
    </source>
</reference>
<feature type="compositionally biased region" description="Low complexity" evidence="4">
    <location>
        <begin position="989"/>
        <end position="1005"/>
    </location>
</feature>
<feature type="compositionally biased region" description="Polar residues" evidence="4">
    <location>
        <begin position="392"/>
        <end position="436"/>
    </location>
</feature>
<feature type="region of interest" description="Disordered" evidence="4">
    <location>
        <begin position="332"/>
        <end position="475"/>
    </location>
</feature>
<dbReference type="AlphaFoldDB" id="A0A9P9A5U4"/>
<feature type="compositionally biased region" description="Polar residues" evidence="4">
    <location>
        <begin position="8"/>
        <end position="22"/>
    </location>
</feature>
<feature type="compositionally biased region" description="Polar residues" evidence="4">
    <location>
        <begin position="147"/>
        <end position="166"/>
    </location>
</feature>
<feature type="repeat" description="Pumilio" evidence="3">
    <location>
        <begin position="809"/>
        <end position="844"/>
    </location>
</feature>
<feature type="repeat" description="Pumilio" evidence="3">
    <location>
        <begin position="700"/>
        <end position="736"/>
    </location>
</feature>
<feature type="repeat" description="Pumilio" evidence="3">
    <location>
        <begin position="628"/>
        <end position="663"/>
    </location>
</feature>
<dbReference type="Proteomes" id="UP000770015">
    <property type="component" value="Unassembled WGS sequence"/>
</dbReference>
<feature type="non-terminal residue" evidence="6">
    <location>
        <position position="1"/>
    </location>
</feature>
<feature type="compositionally biased region" description="Polar residues" evidence="4">
    <location>
        <begin position="61"/>
        <end position="82"/>
    </location>
</feature>
<feature type="repeat" description="Pumilio" evidence="3">
    <location>
        <begin position="664"/>
        <end position="699"/>
    </location>
</feature>
<evidence type="ECO:0000259" key="5">
    <source>
        <dbReference type="PROSITE" id="PS50303"/>
    </source>
</evidence>
<dbReference type="CDD" id="cd07920">
    <property type="entry name" value="Pumilio"/>
    <property type="match status" value="1"/>
</dbReference>
<feature type="region of interest" description="Disordered" evidence="4">
    <location>
        <begin position="1"/>
        <end position="85"/>
    </location>
</feature>
<evidence type="ECO:0000256" key="3">
    <source>
        <dbReference type="PROSITE-ProRule" id="PRU00317"/>
    </source>
</evidence>
<feature type="repeat" description="Pumilio" evidence="3">
    <location>
        <begin position="845"/>
        <end position="880"/>
    </location>
</feature>
<keyword evidence="1" id="KW-0677">Repeat</keyword>
<evidence type="ECO:0000256" key="4">
    <source>
        <dbReference type="SAM" id="MobiDB-lite"/>
    </source>
</evidence>
<dbReference type="InterPro" id="IPR016024">
    <property type="entry name" value="ARM-type_fold"/>
</dbReference>
<feature type="compositionally biased region" description="Low complexity" evidence="4">
    <location>
        <begin position="437"/>
        <end position="450"/>
    </location>
</feature>
<evidence type="ECO:0000256" key="2">
    <source>
        <dbReference type="ARBA" id="ARBA00024893"/>
    </source>
</evidence>
<keyword evidence="7" id="KW-1185">Reference proteome</keyword>
<feature type="compositionally biased region" description="Polar residues" evidence="4">
    <location>
        <begin position="947"/>
        <end position="963"/>
    </location>
</feature>
<dbReference type="EMBL" id="JAGSXJ010000036">
    <property type="protein sequence ID" value="KAH6666487.1"/>
    <property type="molecule type" value="Genomic_DNA"/>
</dbReference>
<dbReference type="Gene3D" id="1.25.10.10">
    <property type="entry name" value="Leucine-rich Repeat Variant"/>
    <property type="match status" value="1"/>
</dbReference>
<sequence length="1011" mass="111432">MDDYRYRPQQSPRNESTMNNLVSPPRNGGGGGRIAQQSSQTHDPRTSLPRRFTTDSGRVPTLSSITNQRGLPPVSNVSNEPSQEYHLEKKKLEYERIREQRRRFELEMQKLEQAQRREELELAKIQDDLRHGHQSEPTTPPEYHDNSGFSSFFSRPNRYSTSSLTSPPGLFNRPGRSGSQLQSPQSGIIQSSRGFFDEHLPSRSVPTTRRNSDEHEKDEAVRQDPSSHRSSNAFTRPIDSKLQQFKMADQKDNVPSDSYNRYSMPVTRSRTGIYASAAELDQTGTARFLFGEEDNGGDARYGGRQDDPFPTLVRREDQMLSASSAALDLALSPSPAPDAQSHGWSSVNRHRTRQSLSTISTSQLNGINSTSDIGSIGSSRPSSIRHSLDLKFSSSDNMANNGSIVSPTANNMLTSPPKLQSSFSANDVPTVKNSSSANNHAQQHFHNHNASIGRIPAGVPRHNRELSNDSNVGNRDQAANFHSIQSALHGNAPPFGPAGVPGQNMPQVSQPGSVGSGNPALVAPVGGMPGPYGYYGGPIPGAYQPQVPTSSGPPMPGYNAHMLAMGMQNMAIAGPSGPAYGNQNFTGYGSLYQGNQSAPRDSQARVIQHRRQLDQEAMQRFHNLPLEHVGGEIYDLCKDQHGCRYLQKKLEERNPDQVHMIWLETNAHVIELMTDPFGNYLCQKLLEYCSDDERTVLIQNAAADMVRIALNQHGTRALQKMIEFVSTPLQVQIIIEALRYRVVDLIQDLNGNHVIQKCLNKLSAPDAQFIFDAVGHHCIEVGTHRHGCCVLQRCIDHADGDQKVWLIGKITEHAPALVQDPFGNYVVQYIIDLNEPAFTEPVVAMFRGRICQLSRHKFSSNVIEKCLRCSMEPSRDMIVEELLAPGEVERILRDNYANYVIQTALEYASPQGKIRLVDCIRPHLTAIRSTPYGRRIQAKVQAFDSRGSASSSGQVTPADNTGGQIPLRPGRNHAMISNTMAPNGGPVSNNFGGNANGNGRNNNAGVYPHSS</sequence>
<dbReference type="Pfam" id="PF00806">
    <property type="entry name" value="PUF"/>
    <property type="match status" value="8"/>
</dbReference>
<feature type="compositionally biased region" description="Polar residues" evidence="4">
    <location>
        <begin position="504"/>
        <end position="513"/>
    </location>
</feature>
<feature type="compositionally biased region" description="Polar residues" evidence="4">
    <location>
        <begin position="354"/>
        <end position="370"/>
    </location>
</feature>
<feature type="region of interest" description="Disordered" evidence="4">
    <location>
        <begin position="487"/>
        <end position="517"/>
    </location>
</feature>
<dbReference type="InterPro" id="IPR033712">
    <property type="entry name" value="Pumilio_RNA-bd"/>
</dbReference>
<dbReference type="PANTHER" id="PTHR12537:SF13">
    <property type="entry name" value="PUMILIO HOMOLOGY DOMAIN FAMILY MEMBER 4"/>
    <property type="match status" value="1"/>
</dbReference>
<comment type="function">
    <text evidence="2">RNA-binding nucleolar protein required for pre-rRNA processing. Involved in production of 18S rRNA and assembly of small ribosomal subunit.</text>
</comment>
<dbReference type="GO" id="GO:0010608">
    <property type="term" value="P:post-transcriptional regulation of gene expression"/>
    <property type="evidence" value="ECO:0007669"/>
    <property type="project" value="TreeGrafter"/>
</dbReference>
<dbReference type="SUPFAM" id="SSF48371">
    <property type="entry name" value="ARM repeat"/>
    <property type="match status" value="1"/>
</dbReference>
<gene>
    <name evidence="6" type="ORF">F5X68DRAFT_118963</name>
</gene>